<organism evidence="4 5">
    <name type="scientific">Modestobacter muralis</name>
    <dbReference type="NCBI Taxonomy" id="1608614"/>
    <lineage>
        <taxon>Bacteria</taxon>
        <taxon>Bacillati</taxon>
        <taxon>Actinomycetota</taxon>
        <taxon>Actinomycetes</taxon>
        <taxon>Geodermatophilales</taxon>
        <taxon>Geodermatophilaceae</taxon>
        <taxon>Modestobacter</taxon>
    </lineage>
</organism>
<feature type="transmembrane region" description="Helical" evidence="2">
    <location>
        <begin position="101"/>
        <end position="120"/>
    </location>
</feature>
<dbReference type="Pfam" id="PF20177">
    <property type="entry name" value="DUF6542"/>
    <property type="match status" value="1"/>
</dbReference>
<reference evidence="4 5" key="1">
    <citation type="submission" date="2020-01" db="EMBL/GenBank/DDBJ databases">
        <title>the WGS Modestobacter muralis CPCC 204518.</title>
        <authorList>
            <person name="Jiang Z."/>
        </authorList>
    </citation>
    <scope>NUCLEOTIDE SEQUENCE [LARGE SCALE GENOMIC DNA]</scope>
    <source>
        <strain evidence="4 5">DSM 100205</strain>
    </source>
</reference>
<evidence type="ECO:0000256" key="1">
    <source>
        <dbReference type="SAM" id="MobiDB-lite"/>
    </source>
</evidence>
<name>A0A6P0EV78_9ACTN</name>
<evidence type="ECO:0000256" key="2">
    <source>
        <dbReference type="SAM" id="Phobius"/>
    </source>
</evidence>
<feature type="transmembrane region" description="Helical" evidence="2">
    <location>
        <begin position="126"/>
        <end position="146"/>
    </location>
</feature>
<accession>A0A6P0EV78</accession>
<dbReference type="Proteomes" id="UP000468828">
    <property type="component" value="Unassembled WGS sequence"/>
</dbReference>
<evidence type="ECO:0000313" key="4">
    <source>
        <dbReference type="EMBL" id="NEK94955.1"/>
    </source>
</evidence>
<keyword evidence="2" id="KW-1133">Transmembrane helix</keyword>
<keyword evidence="2" id="KW-0472">Membrane</keyword>
<dbReference type="InterPro" id="IPR046672">
    <property type="entry name" value="DUF6542"/>
</dbReference>
<feature type="transmembrane region" description="Helical" evidence="2">
    <location>
        <begin position="194"/>
        <end position="212"/>
    </location>
</feature>
<feature type="transmembrane region" description="Helical" evidence="2">
    <location>
        <begin position="153"/>
        <end position="174"/>
    </location>
</feature>
<dbReference type="EMBL" id="JAAGWH010000033">
    <property type="protein sequence ID" value="NEK94955.1"/>
    <property type="molecule type" value="Genomic_DNA"/>
</dbReference>
<comment type="caution">
    <text evidence="4">The sequence shown here is derived from an EMBL/GenBank/DDBJ whole genome shotgun (WGS) entry which is preliminary data.</text>
</comment>
<keyword evidence="5" id="KW-1185">Reference proteome</keyword>
<sequence length="214" mass="21751">MRAERSEAGQVSGRGYPSPRAGGSAQRSGGDSMRDTGGPSPRDRGPRAPQGRPSVPVDSRRGHPGEQRRPSAPPPPGARDGRRTGASAPVRRVESASGPRVHGALAVLGVFLVTLVAAAIDSFLSSGLGLVTVVALTASTVVAALVTRRRDLLTVLVAPPLVYVAVAVVNVALAPAATLSLPSLATLLVRGFPAMGVATAAAVVVGLFRLVARR</sequence>
<feature type="compositionally biased region" description="Basic and acidic residues" evidence="1">
    <location>
        <begin position="58"/>
        <end position="69"/>
    </location>
</feature>
<dbReference type="AlphaFoldDB" id="A0A6P0EV78"/>
<proteinExistence type="predicted"/>
<keyword evidence="2" id="KW-0812">Transmembrane</keyword>
<evidence type="ECO:0000313" key="5">
    <source>
        <dbReference type="Proteomes" id="UP000468828"/>
    </source>
</evidence>
<feature type="domain" description="DUF6542" evidence="3">
    <location>
        <begin position="102"/>
        <end position="214"/>
    </location>
</feature>
<feature type="region of interest" description="Disordered" evidence="1">
    <location>
        <begin position="1"/>
        <end position="95"/>
    </location>
</feature>
<protein>
    <recommendedName>
        <fullName evidence="3">DUF6542 domain-containing protein</fullName>
    </recommendedName>
</protein>
<gene>
    <name evidence="4" type="ORF">GCU67_12345</name>
</gene>
<evidence type="ECO:0000259" key="3">
    <source>
        <dbReference type="Pfam" id="PF20177"/>
    </source>
</evidence>